<organism evidence="1 2">
    <name type="scientific">Synechococcus phage S-CBP4</name>
    <dbReference type="NCBI Taxonomy" id="754059"/>
    <lineage>
        <taxon>Viruses</taxon>
        <taxon>Duplodnaviria</taxon>
        <taxon>Heunggongvirae</taxon>
        <taxon>Uroviricota</taxon>
        <taxon>Caudoviricetes</taxon>
        <taxon>Autographivirales</taxon>
        <taxon>Sechaudvirinae</taxon>
        <taxon>Poseidonvirus</taxon>
        <taxon>Poseidonvirus SCBP4</taxon>
    </lineage>
</organism>
<gene>
    <name evidence="1" type="ORF">S-CBP4_0044</name>
</gene>
<proteinExistence type="predicted"/>
<dbReference type="GeneID" id="22112698"/>
<sequence>MNYMNLHLITFVLAALVVKTLHQTLFPHVGSVIRLKEVEIGYHG</sequence>
<reference evidence="2" key="1">
    <citation type="submission" date="2012-12" db="EMBL/GenBank/DDBJ databases">
        <title>Genomics of marine cyanopodoviruses.</title>
        <authorList>
            <person name="Huang S."/>
            <person name="Chen F."/>
        </authorList>
    </citation>
    <scope>NUCLEOTIDE SEQUENCE [LARGE SCALE GENOMIC DNA]</scope>
</reference>
<dbReference type="RefSeq" id="YP_009103812.1">
    <property type="nucleotide sequence ID" value="NC_025464.1"/>
</dbReference>
<evidence type="ECO:0000313" key="2">
    <source>
        <dbReference type="Proteomes" id="UP000030043"/>
    </source>
</evidence>
<name>A0A096VKQ9_9CAUD</name>
<accession>A0A096VKQ9</accession>
<reference evidence="1 2" key="2">
    <citation type="journal article" date="2015" name="PLoS ONE">
        <title>Comparative Genomic and Phylogenomic Analyses Reveal a Conserved Core Genome Shared by Estuarine and Oceanic Cyanopodoviruses.</title>
        <authorList>
            <person name="Huang S."/>
            <person name="Zhang S."/>
            <person name="Jiao N."/>
            <person name="Chen F."/>
        </authorList>
    </citation>
    <scope>NUCLEOTIDE SEQUENCE [LARGE SCALE GENOMIC DNA]</scope>
</reference>
<protein>
    <submittedName>
        <fullName evidence="1">Uncharacterized protein</fullName>
    </submittedName>
</protein>
<dbReference type="Proteomes" id="UP000030043">
    <property type="component" value="Segment"/>
</dbReference>
<evidence type="ECO:0000313" key="1">
    <source>
        <dbReference type="EMBL" id="AGK86650.1"/>
    </source>
</evidence>
<dbReference type="KEGG" id="vg:22112698"/>
<dbReference type="EMBL" id="KC310804">
    <property type="protein sequence ID" value="AGK86650.1"/>
    <property type="molecule type" value="Genomic_DNA"/>
</dbReference>